<dbReference type="GO" id="GO:0015078">
    <property type="term" value="F:proton transmembrane transporter activity"/>
    <property type="evidence" value="ECO:0007669"/>
    <property type="project" value="InterPro"/>
</dbReference>
<feature type="transmembrane region" description="Helical" evidence="8">
    <location>
        <begin position="6"/>
        <end position="27"/>
    </location>
</feature>
<evidence type="ECO:0000256" key="5">
    <source>
        <dbReference type="ARBA" id="ARBA00023136"/>
    </source>
</evidence>
<keyword evidence="11" id="KW-1185">Reference proteome</keyword>
<evidence type="ECO:0000256" key="1">
    <source>
        <dbReference type="ARBA" id="ARBA00004141"/>
    </source>
</evidence>
<dbReference type="EMBL" id="CP034234">
    <property type="protein sequence ID" value="AZK44177.1"/>
    <property type="molecule type" value="Genomic_DNA"/>
</dbReference>
<reference evidence="10 11" key="1">
    <citation type="journal article" date="2020" name="Int. J. Syst. Evol. Microbiol.">
        <title>Description of Erysipelothrix piscisicarius sp. nov., an emergent fish pathogen, and assessment of virulence using a tiger barb (Puntigrus tetrazona) infection model.</title>
        <authorList>
            <person name="Pomaranski E.K."/>
            <person name="Griffin M.J."/>
            <person name="Camus A.C."/>
            <person name="Armwood A.R."/>
            <person name="Shelley J."/>
            <person name="Waldbieser G.C."/>
            <person name="LaFrentz B.R."/>
            <person name="Garcia J.C."/>
            <person name="Yanong R."/>
            <person name="Soto E."/>
        </authorList>
    </citation>
    <scope>NUCLEOTIDE SEQUENCE [LARGE SCALE GENOMIC DNA]</scope>
    <source>
        <strain evidence="10 11">15TAL0474</strain>
    </source>
</reference>
<keyword evidence="5 8" id="KW-0472">Membrane</keyword>
<feature type="transmembrane region" description="Helical" evidence="8">
    <location>
        <begin position="119"/>
        <end position="141"/>
    </location>
</feature>
<dbReference type="Gene3D" id="1.20.120.610">
    <property type="entry name" value="lithium bound rotor ring of v- atpase"/>
    <property type="match status" value="1"/>
</dbReference>
<feature type="transmembrane region" description="Helical" evidence="8">
    <location>
        <begin position="79"/>
        <end position="98"/>
    </location>
</feature>
<dbReference type="RefSeq" id="WP_125164357.1">
    <property type="nucleotide sequence ID" value="NZ_CP034234.1"/>
</dbReference>
<dbReference type="InterPro" id="IPR035921">
    <property type="entry name" value="F/V-ATP_Csub_sf"/>
</dbReference>
<dbReference type="SUPFAM" id="SSF81333">
    <property type="entry name" value="F1F0 ATP synthase subunit C"/>
    <property type="match status" value="1"/>
</dbReference>
<dbReference type="InterPro" id="IPR002379">
    <property type="entry name" value="ATPase_proteolipid_c-like_dom"/>
</dbReference>
<accession>A0A3Q8S7G0</accession>
<gene>
    <name evidence="10" type="ORF">EEI45_04940</name>
</gene>
<comment type="similarity">
    <text evidence="2">Belongs to the ATPase C chain family.</text>
</comment>
<feature type="domain" description="V-ATPase proteolipid subunit C-like" evidence="9">
    <location>
        <begin position="81"/>
        <end position="140"/>
    </location>
</feature>
<keyword evidence="4 8" id="KW-1133">Transmembrane helix</keyword>
<evidence type="ECO:0000256" key="3">
    <source>
        <dbReference type="ARBA" id="ARBA00022692"/>
    </source>
</evidence>
<keyword evidence="3 8" id="KW-0812">Transmembrane</keyword>
<comment type="subcellular location">
    <subcellularLocation>
        <location evidence="1">Membrane</location>
        <topology evidence="1">Multi-pass membrane protein</topology>
    </subcellularLocation>
</comment>
<dbReference type="Pfam" id="PF00137">
    <property type="entry name" value="ATP-synt_C"/>
    <property type="match status" value="1"/>
</dbReference>
<dbReference type="GO" id="GO:0015986">
    <property type="term" value="P:proton motive force-driven ATP synthesis"/>
    <property type="evidence" value="ECO:0007669"/>
    <property type="project" value="InterPro"/>
</dbReference>
<dbReference type="InterPro" id="IPR000454">
    <property type="entry name" value="ATP_synth_F0_csu"/>
</dbReference>
<protein>
    <recommendedName>
        <fullName evidence="6">ATP synthase F(0) sector subunit c</fullName>
    </recommendedName>
    <alternativeName>
        <fullName evidence="7">F-type ATPase subunit c</fullName>
    </alternativeName>
</protein>
<dbReference type="Proteomes" id="UP000278804">
    <property type="component" value="Chromosome"/>
</dbReference>
<evidence type="ECO:0000313" key="10">
    <source>
        <dbReference type="EMBL" id="AZK44177.1"/>
    </source>
</evidence>
<evidence type="ECO:0000256" key="4">
    <source>
        <dbReference type="ARBA" id="ARBA00022989"/>
    </source>
</evidence>
<dbReference type="PRINTS" id="PR00124">
    <property type="entry name" value="ATPASEC"/>
</dbReference>
<dbReference type="GO" id="GO:0045259">
    <property type="term" value="C:proton-transporting ATP synthase complex"/>
    <property type="evidence" value="ECO:0007669"/>
    <property type="project" value="InterPro"/>
</dbReference>
<dbReference type="GO" id="GO:0033177">
    <property type="term" value="C:proton-transporting two-sector ATPase complex, proton-transporting domain"/>
    <property type="evidence" value="ECO:0007669"/>
    <property type="project" value="InterPro"/>
</dbReference>
<dbReference type="KEGG" id="eri:EEI45_04940"/>
<organism evidence="10 11">
    <name type="scientific">Erysipelothrix piscisicarius</name>
    <dbReference type="NCBI Taxonomy" id="2485784"/>
    <lineage>
        <taxon>Bacteria</taxon>
        <taxon>Bacillati</taxon>
        <taxon>Bacillota</taxon>
        <taxon>Erysipelotrichia</taxon>
        <taxon>Erysipelotrichales</taxon>
        <taxon>Erysipelotrichaceae</taxon>
        <taxon>Erysipelothrix</taxon>
    </lineage>
</organism>
<dbReference type="CDD" id="cd18120">
    <property type="entry name" value="ATP-synt_Vo_Ao_c"/>
    <property type="match status" value="1"/>
</dbReference>
<evidence type="ECO:0000256" key="7">
    <source>
        <dbReference type="ARBA" id="ARBA00032887"/>
    </source>
</evidence>
<evidence type="ECO:0000259" key="9">
    <source>
        <dbReference type="Pfam" id="PF00137"/>
    </source>
</evidence>
<name>A0A3Q8S7G0_9FIRM</name>
<proteinExistence type="inferred from homology"/>
<evidence type="ECO:0000256" key="2">
    <source>
        <dbReference type="ARBA" id="ARBA00006704"/>
    </source>
</evidence>
<evidence type="ECO:0000313" key="11">
    <source>
        <dbReference type="Proteomes" id="UP000278804"/>
    </source>
</evidence>
<dbReference type="AlphaFoldDB" id="A0A3Q8S7G0"/>
<evidence type="ECO:0000256" key="8">
    <source>
        <dbReference type="SAM" id="Phobius"/>
    </source>
</evidence>
<sequence>MSLSLFEILGPMLLIGLITLPLIPVYKKKVDPQNAKFRVWFQVSCFFAALIGVVLISGYTHADEAVSNAFQGSNAQGMAYLAASIAVGCSVLGAGYAVGQAAPAAIGAISEKGENFGKAMIFVALAEGVAIYGLLIAILIINKL</sequence>
<evidence type="ECO:0000256" key="6">
    <source>
        <dbReference type="ARBA" id="ARBA00032200"/>
    </source>
</evidence>
<feature type="transmembrane region" description="Helical" evidence="8">
    <location>
        <begin position="39"/>
        <end position="59"/>
    </location>
</feature>